<dbReference type="RefSeq" id="WP_082027972.1">
    <property type="nucleotide sequence ID" value="NZ_JAXESS010000078.1"/>
</dbReference>
<dbReference type="Proteomes" id="UP000032046">
    <property type="component" value="Unassembled WGS sequence"/>
</dbReference>
<protein>
    <recommendedName>
        <fullName evidence="3">DUF4421 domain-containing protein</fullName>
    </recommendedName>
</protein>
<comment type="caution">
    <text evidence="1">The sequence shown here is derived from an EMBL/GenBank/DDBJ whole genome shotgun (WGS) entry which is preliminary data.</text>
</comment>
<dbReference type="EMBL" id="JXQK01000071">
    <property type="protein sequence ID" value="KIP61106.1"/>
    <property type="molecule type" value="Genomic_DNA"/>
</dbReference>
<evidence type="ECO:0000313" key="1">
    <source>
        <dbReference type="EMBL" id="KIP61106.1"/>
    </source>
</evidence>
<dbReference type="AlphaFoldDB" id="A0A0D0IY67"/>
<dbReference type="Pfam" id="PF14391">
    <property type="entry name" value="DUF4421"/>
    <property type="match status" value="1"/>
</dbReference>
<name>A0A0D0IY67_9BACT</name>
<evidence type="ECO:0008006" key="3">
    <source>
        <dbReference type="Google" id="ProtNLM"/>
    </source>
</evidence>
<accession>A0A0D0IY67</accession>
<gene>
    <name evidence="1" type="ORF">ST44_09965</name>
</gene>
<sequence>MQRIPQRISSRIVPVSSIATIKVILLFVVLSLMTPATALAQKKKQRKTFREKLQIADSLRLQLRQSADRGQMLRWADSLFIDRVLRSNMGEKKKQRLLRQYHKRQARMQRYDRLLFRGDSLLAAKYNKIKYDTAYIARPDARWTVKLTGVLSGADMQTVTKTDALERRTHVMADCRGTFSVAAAYRGLGLSLSVNPAKLAGKNKDYEFNLNSYSNRYGFDVVYLSSKTFHGHRYVDGKRVDVGRGQVSQNALNLNFYYAFNSRRFSFPAAFSQSYVQKRSAGSWMIGASFDGSKTEMKDMTIRLNEFAVGGGYAYNLVVHRHWLFHLSALPTVTIYSHDYTKTRISATGEESAAAADAAISDGATTTSAISTSPDVSADESTDSSTGSYTYRNSMEYHFPSVIITGRAAVVYSWRNKFAGATAIYNYSVAGDDAHLQLHRNKWRVRMFFGFRF</sequence>
<evidence type="ECO:0000313" key="2">
    <source>
        <dbReference type="Proteomes" id="UP000032046"/>
    </source>
</evidence>
<dbReference type="STRING" id="1602171.ST44_09965"/>
<proteinExistence type="predicted"/>
<reference evidence="1 2" key="1">
    <citation type="submission" date="2015-01" db="EMBL/GenBank/DDBJ databases">
        <title>Comparative genomics of non-oral Prevotella species.</title>
        <authorList>
            <person name="Accetto T."/>
            <person name="Nograsek B."/>
            <person name="Avgustin G."/>
        </authorList>
    </citation>
    <scope>NUCLEOTIDE SEQUENCE [LARGE SCALE GENOMIC DNA]</scope>
    <source>
        <strain evidence="1 2">P5-119</strain>
    </source>
</reference>
<dbReference type="InterPro" id="IPR025535">
    <property type="entry name" value="DUF4421"/>
</dbReference>
<keyword evidence="2" id="KW-1185">Reference proteome</keyword>
<organism evidence="1 2">
    <name type="scientific">Prevotella pectinovora</name>
    <dbReference type="NCBI Taxonomy" id="1602169"/>
    <lineage>
        <taxon>Bacteria</taxon>
        <taxon>Pseudomonadati</taxon>
        <taxon>Bacteroidota</taxon>
        <taxon>Bacteroidia</taxon>
        <taxon>Bacteroidales</taxon>
        <taxon>Prevotellaceae</taxon>
        <taxon>Prevotella</taxon>
    </lineage>
</organism>